<evidence type="ECO:0000313" key="2">
    <source>
        <dbReference type="EMBL" id="KAB8296793.1"/>
    </source>
</evidence>
<accession>A0A5N6K3B2</accession>
<reference evidence="2 3" key="1">
    <citation type="submission" date="2019-06" db="EMBL/GenBank/DDBJ databases">
        <title>Genome Sequence of the Brown Rot Fungal Pathogen Monilinia laxa.</title>
        <authorList>
            <person name="De Miccolis Angelini R.M."/>
            <person name="Landi L."/>
            <person name="Abate D."/>
            <person name="Pollastro S."/>
            <person name="Romanazzi G."/>
            <person name="Faretra F."/>
        </authorList>
    </citation>
    <scope>NUCLEOTIDE SEQUENCE [LARGE SCALE GENOMIC DNA]</scope>
    <source>
        <strain evidence="2 3">Mlax316</strain>
    </source>
</reference>
<proteinExistence type="predicted"/>
<gene>
    <name evidence="2" type="ORF">EYC80_002210</name>
</gene>
<comment type="caution">
    <text evidence="2">The sequence shown here is derived from an EMBL/GenBank/DDBJ whole genome shotgun (WGS) entry which is preliminary data.</text>
</comment>
<protein>
    <submittedName>
        <fullName evidence="2">Uncharacterized protein</fullName>
    </submittedName>
</protein>
<evidence type="ECO:0000313" key="3">
    <source>
        <dbReference type="Proteomes" id="UP000326757"/>
    </source>
</evidence>
<sequence>MSRFWENSPWEEGETNRQSEQEYEPNFTQGSWYNIPHPDGETSHEPSNYYKATPNPKSAKQQKKEEKAEKKADRRKKRQDTCREQSSLKHIDRWAYLKMWQAADRAAYGTAYDEFSASAEVFFADHTKGFPRLKKHGCKRKNCVKATLLGVCHHEIEATLRGSGRMDEKMIKKERLRWHPDRWVGKQEVQVKCNELFQLIQRIVDGDIQSET</sequence>
<name>A0A5N6K3B2_MONLA</name>
<dbReference type="Proteomes" id="UP000326757">
    <property type="component" value="Unassembled WGS sequence"/>
</dbReference>
<evidence type="ECO:0000256" key="1">
    <source>
        <dbReference type="SAM" id="MobiDB-lite"/>
    </source>
</evidence>
<feature type="region of interest" description="Disordered" evidence="1">
    <location>
        <begin position="1"/>
        <end position="84"/>
    </location>
</feature>
<dbReference type="EMBL" id="VIGI01000008">
    <property type="protein sequence ID" value="KAB8296793.1"/>
    <property type="molecule type" value="Genomic_DNA"/>
</dbReference>
<feature type="compositionally biased region" description="Basic and acidic residues" evidence="1">
    <location>
        <begin position="62"/>
        <end position="72"/>
    </location>
</feature>
<dbReference type="AlphaFoldDB" id="A0A5N6K3B2"/>
<keyword evidence="3" id="KW-1185">Reference proteome</keyword>
<organism evidence="2 3">
    <name type="scientific">Monilinia laxa</name>
    <name type="common">Brown rot fungus</name>
    <name type="synonym">Sclerotinia laxa</name>
    <dbReference type="NCBI Taxonomy" id="61186"/>
    <lineage>
        <taxon>Eukaryota</taxon>
        <taxon>Fungi</taxon>
        <taxon>Dikarya</taxon>
        <taxon>Ascomycota</taxon>
        <taxon>Pezizomycotina</taxon>
        <taxon>Leotiomycetes</taxon>
        <taxon>Helotiales</taxon>
        <taxon>Sclerotiniaceae</taxon>
        <taxon>Monilinia</taxon>
    </lineage>
</organism>
<dbReference type="OrthoDB" id="4764735at2759"/>